<dbReference type="Pfam" id="PF06276">
    <property type="entry name" value="FhuF"/>
    <property type="match status" value="1"/>
</dbReference>
<protein>
    <recommendedName>
        <fullName evidence="6">Siderophore synthetase component</fullName>
    </recommendedName>
</protein>
<organism evidence="4 5">
    <name type="scientific">Undibacterium squillarum</name>
    <dbReference type="NCBI Taxonomy" id="1131567"/>
    <lineage>
        <taxon>Bacteria</taxon>
        <taxon>Pseudomonadati</taxon>
        <taxon>Pseudomonadota</taxon>
        <taxon>Betaproteobacteria</taxon>
        <taxon>Burkholderiales</taxon>
        <taxon>Oxalobacteraceae</taxon>
        <taxon>Undibacterium</taxon>
    </lineage>
</organism>
<dbReference type="InterPro" id="IPR022770">
    <property type="entry name" value="IucA/IucC-like_C"/>
</dbReference>
<dbReference type="InterPro" id="IPR037455">
    <property type="entry name" value="LucA/IucC-like"/>
</dbReference>
<gene>
    <name evidence="4" type="ORF">GCM10010946_13790</name>
</gene>
<dbReference type="Pfam" id="PF04183">
    <property type="entry name" value="IucA_IucC"/>
    <property type="match status" value="1"/>
</dbReference>
<dbReference type="PANTHER" id="PTHR34384:SF6">
    <property type="entry name" value="STAPHYLOFERRIN B SYNTHASE"/>
    <property type="match status" value="1"/>
</dbReference>
<dbReference type="Proteomes" id="UP000653343">
    <property type="component" value="Unassembled WGS sequence"/>
</dbReference>
<evidence type="ECO:0000256" key="1">
    <source>
        <dbReference type="ARBA" id="ARBA00004924"/>
    </source>
</evidence>
<keyword evidence="5" id="KW-1185">Reference proteome</keyword>
<feature type="domain" description="Aerobactin siderophore biosynthesis IucA/IucC-like C-terminal" evidence="3">
    <location>
        <begin position="441"/>
        <end position="596"/>
    </location>
</feature>
<feature type="domain" description="Aerobactin siderophore biosynthesis IucA/IucC N-terminal" evidence="2">
    <location>
        <begin position="176"/>
        <end position="413"/>
    </location>
</feature>
<name>A0ABQ2XW32_9BURK</name>
<dbReference type="Gene3D" id="1.10.510.40">
    <property type="match status" value="1"/>
</dbReference>
<dbReference type="EMBL" id="BMYU01000002">
    <property type="protein sequence ID" value="GGX36968.1"/>
    <property type="molecule type" value="Genomic_DNA"/>
</dbReference>
<dbReference type="InterPro" id="IPR007310">
    <property type="entry name" value="Aerobactin_biosyn_IucA/IucC_N"/>
</dbReference>
<evidence type="ECO:0008006" key="6">
    <source>
        <dbReference type="Google" id="ProtNLM"/>
    </source>
</evidence>
<evidence type="ECO:0000313" key="5">
    <source>
        <dbReference type="Proteomes" id="UP000653343"/>
    </source>
</evidence>
<accession>A0ABQ2XW32</accession>
<reference evidence="5" key="1">
    <citation type="journal article" date="2019" name="Int. J. Syst. Evol. Microbiol.">
        <title>The Global Catalogue of Microorganisms (GCM) 10K type strain sequencing project: providing services to taxonomists for standard genome sequencing and annotation.</title>
        <authorList>
            <consortium name="The Broad Institute Genomics Platform"/>
            <consortium name="The Broad Institute Genome Sequencing Center for Infectious Disease"/>
            <person name="Wu L."/>
            <person name="Ma J."/>
        </authorList>
    </citation>
    <scope>NUCLEOTIDE SEQUENCE [LARGE SCALE GENOMIC DNA]</scope>
    <source>
        <strain evidence="5">KCTC 23917</strain>
    </source>
</reference>
<evidence type="ECO:0000259" key="3">
    <source>
        <dbReference type="Pfam" id="PF06276"/>
    </source>
</evidence>
<evidence type="ECO:0000313" key="4">
    <source>
        <dbReference type="EMBL" id="GGX36968.1"/>
    </source>
</evidence>
<dbReference type="PANTHER" id="PTHR34384">
    <property type="entry name" value="L-2,3-DIAMINOPROPANOATE--CITRATE LIGASE"/>
    <property type="match status" value="1"/>
</dbReference>
<sequence>MNAMTPLRHFTQQDAEMTQVWRDAAVCQHRSVARTLQALLREGLLDPSRLICDHQLSWYPLGFEQHKLRIEGLQSHSAGAWSLYGAVTLYRHDQPVRALHSGSDLLKAVAPALAVAINPADLERLSNELDNSVHNDLQCLTFRHQWRHALRARFRSYGDTFIAALRHQQEEHSALLLEQWASNTHPVDPAFASTDGLSDEERRAYSPEFHPVLQLTVIAVRKSYLYVADGMGVQDYLQWFRHHYPDAVLQWRQSLQKRDMPLNDWYPLPVHPFQLQYVLPEKFAAEILRGDIVLLDDVSIATAPTMSFRTLCTLNDADAPHIKLPVSLRLTSLQHTVSPTSVVMGPRISQLLRQILQREAGFAHTLEIAAEITGACFIDADDDKARHLSVLYRSNPGMRLEDGLFALPVACLYADSPFDGEPLICELIRLSCGEGAQAVLDYFRQYSRVVLTACLSAYLLYGIAFEAHQQNSYLRVDAQYRPVQLQVRDFSDLQVYFPVLSSQGMSLKPAREGHTVFRDIQPVRENFLHATMLCHLMEFVLLLSRHYQLPESAFRDVLRSETEAVFARLESRCDPAFWQSERQAILQAPWPVKPLLRPGFAGTVDDTAGSMPNPLNPVPAA</sequence>
<comment type="caution">
    <text evidence="4">The sequence shown here is derived from an EMBL/GenBank/DDBJ whole genome shotgun (WGS) entry which is preliminary data.</text>
</comment>
<proteinExistence type="predicted"/>
<comment type="pathway">
    <text evidence="1">Siderophore biosynthesis.</text>
</comment>
<evidence type="ECO:0000259" key="2">
    <source>
        <dbReference type="Pfam" id="PF04183"/>
    </source>
</evidence>